<dbReference type="InterPro" id="IPR021782">
    <property type="entry name" value="DUF3347"/>
</dbReference>
<feature type="domain" description="DUF3347" evidence="1">
    <location>
        <begin position="68"/>
        <end position="134"/>
    </location>
</feature>
<gene>
    <name evidence="2" type="ORF">DGQ38_00235</name>
</gene>
<dbReference type="AlphaFoldDB" id="A0A3D5IUW1"/>
<dbReference type="RefSeq" id="WP_272957477.1">
    <property type="nucleotide sequence ID" value="NZ_CAJXAW010000141.1"/>
</dbReference>
<reference evidence="2 3" key="1">
    <citation type="journal article" date="2018" name="Nat. Biotechnol.">
        <title>A standardized bacterial taxonomy based on genome phylogeny substantially revises the tree of life.</title>
        <authorList>
            <person name="Parks D.H."/>
            <person name="Chuvochina M."/>
            <person name="Waite D.W."/>
            <person name="Rinke C."/>
            <person name="Skarshewski A."/>
            <person name="Chaumeil P.A."/>
            <person name="Hugenholtz P."/>
        </authorList>
    </citation>
    <scope>NUCLEOTIDE SEQUENCE [LARGE SCALE GENOMIC DNA]</scope>
    <source>
        <strain evidence="2">UBA9359</strain>
    </source>
</reference>
<evidence type="ECO:0000259" key="1">
    <source>
        <dbReference type="Pfam" id="PF11827"/>
    </source>
</evidence>
<organism evidence="2 3">
    <name type="scientific">Zunongwangia profunda</name>
    <dbReference type="NCBI Taxonomy" id="398743"/>
    <lineage>
        <taxon>Bacteria</taxon>
        <taxon>Pseudomonadati</taxon>
        <taxon>Bacteroidota</taxon>
        <taxon>Flavobacteriia</taxon>
        <taxon>Flavobacteriales</taxon>
        <taxon>Flavobacteriaceae</taxon>
        <taxon>Zunongwangia</taxon>
    </lineage>
</organism>
<dbReference type="Proteomes" id="UP000264330">
    <property type="component" value="Unassembled WGS sequence"/>
</dbReference>
<evidence type="ECO:0000313" key="2">
    <source>
        <dbReference type="EMBL" id="HCV79464.1"/>
    </source>
</evidence>
<evidence type="ECO:0000313" key="3">
    <source>
        <dbReference type="Proteomes" id="UP000264330"/>
    </source>
</evidence>
<dbReference type="EMBL" id="DPMF01000004">
    <property type="protein sequence ID" value="HCV79464.1"/>
    <property type="molecule type" value="Genomic_DNA"/>
</dbReference>
<dbReference type="PROSITE" id="PS51257">
    <property type="entry name" value="PROKAR_LIPOPROTEIN"/>
    <property type="match status" value="1"/>
</dbReference>
<comment type="caution">
    <text evidence="2">The sequence shown here is derived from an EMBL/GenBank/DDBJ whole genome shotgun (WGS) entry which is preliminary data.</text>
</comment>
<name>A0A3D5IUW1_9FLAO</name>
<proteinExistence type="predicted"/>
<accession>A0A3D5IUW1</accession>
<protein>
    <recommendedName>
        <fullName evidence="1">DUF3347 domain-containing protein</fullName>
    </recommendedName>
</protein>
<sequence>MKRIHRNLFFIAFSVGIISFTSCKENKETSTETSDKEMKMSHDEIMDNETPMEMSGAEFNDEKVARNYQSYIDLKNALVASDAEAAQVAAKKLSENGEDDIIEAATKISHTLDIQTQRKAFSELTHNMEPVLENAIVSGAIYKQFCPMAFEGKGDYWFASSKDINNPYFGDKMLHCGRVEKIIQ</sequence>
<dbReference type="Pfam" id="PF11827">
    <property type="entry name" value="DUF3347"/>
    <property type="match status" value="1"/>
</dbReference>